<dbReference type="Gene3D" id="1.20.1250.20">
    <property type="entry name" value="MFS general substrate transporter like domains"/>
    <property type="match status" value="1"/>
</dbReference>
<dbReference type="GO" id="GO:0050660">
    <property type="term" value="F:flavin adenine dinucleotide binding"/>
    <property type="evidence" value="ECO:0007669"/>
    <property type="project" value="InterPro"/>
</dbReference>
<name>A0AAN6SPR6_9PEZI</name>
<evidence type="ECO:0000256" key="11">
    <source>
        <dbReference type="SAM" id="Phobius"/>
    </source>
</evidence>
<keyword evidence="5" id="KW-0274">FAD</keyword>
<feature type="region of interest" description="Disordered" evidence="10">
    <location>
        <begin position="467"/>
        <end position="490"/>
    </location>
</feature>
<feature type="transmembrane region" description="Helical" evidence="11">
    <location>
        <begin position="284"/>
        <end position="308"/>
    </location>
</feature>
<dbReference type="Gene3D" id="3.50.50.60">
    <property type="entry name" value="FAD/NAD(P)-binding domain"/>
    <property type="match status" value="2"/>
</dbReference>
<keyword evidence="4 11" id="KW-0812">Transmembrane</keyword>
<feature type="transmembrane region" description="Helical" evidence="11">
    <location>
        <begin position="144"/>
        <end position="169"/>
    </location>
</feature>
<evidence type="ECO:0000256" key="3">
    <source>
        <dbReference type="ARBA" id="ARBA00022630"/>
    </source>
</evidence>
<dbReference type="InterPro" id="IPR020946">
    <property type="entry name" value="Flavin_mOase-like"/>
</dbReference>
<reference evidence="13" key="1">
    <citation type="journal article" date="2023" name="Mol. Phylogenet. Evol.">
        <title>Genome-scale phylogeny and comparative genomics of the fungal order Sordariales.</title>
        <authorList>
            <person name="Hensen N."/>
            <person name="Bonometti L."/>
            <person name="Westerberg I."/>
            <person name="Brannstrom I.O."/>
            <person name="Guillou S."/>
            <person name="Cros-Aarteil S."/>
            <person name="Calhoun S."/>
            <person name="Haridas S."/>
            <person name="Kuo A."/>
            <person name="Mondo S."/>
            <person name="Pangilinan J."/>
            <person name="Riley R."/>
            <person name="LaButti K."/>
            <person name="Andreopoulos B."/>
            <person name="Lipzen A."/>
            <person name="Chen C."/>
            <person name="Yan M."/>
            <person name="Daum C."/>
            <person name="Ng V."/>
            <person name="Clum A."/>
            <person name="Steindorff A."/>
            <person name="Ohm R.A."/>
            <person name="Martin F."/>
            <person name="Silar P."/>
            <person name="Natvig D.O."/>
            <person name="Lalanne C."/>
            <person name="Gautier V."/>
            <person name="Ament-Velasquez S.L."/>
            <person name="Kruys A."/>
            <person name="Hutchinson M.I."/>
            <person name="Powell A.J."/>
            <person name="Barry K."/>
            <person name="Miller A.N."/>
            <person name="Grigoriev I.V."/>
            <person name="Debuchy R."/>
            <person name="Gladieux P."/>
            <person name="Hiltunen Thoren M."/>
            <person name="Johannesson H."/>
        </authorList>
    </citation>
    <scope>NUCLEOTIDE SEQUENCE [LARGE SCALE GENOMIC DNA]</scope>
    <source>
        <strain evidence="13">CBS 284.82</strain>
    </source>
</reference>
<dbReference type="PANTHER" id="PTHR43791">
    <property type="entry name" value="PERMEASE-RELATED"/>
    <property type="match status" value="1"/>
</dbReference>
<keyword evidence="8 11" id="KW-0472">Membrane</keyword>
<feature type="transmembrane region" description="Helical" evidence="11">
    <location>
        <begin position="119"/>
        <end position="138"/>
    </location>
</feature>
<dbReference type="GO" id="GO:0050661">
    <property type="term" value="F:NADP binding"/>
    <property type="evidence" value="ECO:0007669"/>
    <property type="project" value="InterPro"/>
</dbReference>
<feature type="transmembrane region" description="Helical" evidence="11">
    <location>
        <begin position="400"/>
        <end position="422"/>
    </location>
</feature>
<feature type="transmembrane region" description="Helical" evidence="11">
    <location>
        <begin position="90"/>
        <end position="112"/>
    </location>
</feature>
<dbReference type="SUPFAM" id="SSF103473">
    <property type="entry name" value="MFS general substrate transporter"/>
    <property type="match status" value="1"/>
</dbReference>
<feature type="transmembrane region" description="Helical" evidence="11">
    <location>
        <begin position="45"/>
        <end position="63"/>
    </location>
</feature>
<dbReference type="SUPFAM" id="SSF51905">
    <property type="entry name" value="FAD/NAD(P)-binding domain"/>
    <property type="match status" value="2"/>
</dbReference>
<feature type="transmembrane region" description="Helical" evidence="11">
    <location>
        <begin position="213"/>
        <end position="235"/>
    </location>
</feature>
<comment type="caution">
    <text evidence="12">The sequence shown here is derived from an EMBL/GenBank/DDBJ whole genome shotgun (WGS) entry which is preliminary data.</text>
</comment>
<evidence type="ECO:0000256" key="4">
    <source>
        <dbReference type="ARBA" id="ARBA00022692"/>
    </source>
</evidence>
<dbReference type="PRINTS" id="PR00419">
    <property type="entry name" value="ADXRDTASE"/>
</dbReference>
<evidence type="ECO:0000313" key="12">
    <source>
        <dbReference type="EMBL" id="KAK4035025.1"/>
    </source>
</evidence>
<dbReference type="AlphaFoldDB" id="A0AAN6SPR6"/>
<dbReference type="PANTHER" id="PTHR43791:SF39">
    <property type="entry name" value="TRANSPORTER LIZ1_SEO1, PUTATIVE (AFU_ORTHOLOGUE AFUA_3G00980)-RELATED"/>
    <property type="match status" value="1"/>
</dbReference>
<keyword evidence="3" id="KW-0285">Flavoprotein</keyword>
<protein>
    <submittedName>
        <fullName evidence="12">Major facilitator superfamily domain-containing protein</fullName>
    </submittedName>
</protein>
<feature type="compositionally biased region" description="Low complexity" evidence="10">
    <location>
        <begin position="1"/>
        <end position="18"/>
    </location>
</feature>
<dbReference type="Pfam" id="PF07690">
    <property type="entry name" value="MFS_1"/>
    <property type="match status" value="1"/>
</dbReference>
<accession>A0AAN6SPR6</accession>
<feature type="region of interest" description="Disordered" evidence="10">
    <location>
        <begin position="1"/>
        <end position="23"/>
    </location>
</feature>
<comment type="similarity">
    <text evidence="9">Belongs to the major facilitator superfamily. Allantoate permease family.</text>
</comment>
<evidence type="ECO:0000256" key="1">
    <source>
        <dbReference type="ARBA" id="ARBA00004141"/>
    </source>
</evidence>
<dbReference type="EMBL" id="MU854457">
    <property type="protein sequence ID" value="KAK4035025.1"/>
    <property type="molecule type" value="Genomic_DNA"/>
</dbReference>
<gene>
    <name evidence="12" type="ORF">C8A01DRAFT_48694</name>
</gene>
<feature type="transmembrane region" description="Helical" evidence="11">
    <location>
        <begin position="370"/>
        <end position="388"/>
    </location>
</feature>
<keyword evidence="13" id="KW-1185">Reference proteome</keyword>
<evidence type="ECO:0000256" key="7">
    <source>
        <dbReference type="ARBA" id="ARBA00023002"/>
    </source>
</evidence>
<proteinExistence type="inferred from homology"/>
<feature type="transmembrane region" description="Helical" evidence="11">
    <location>
        <begin position="320"/>
        <end position="339"/>
    </location>
</feature>
<organism evidence="12 13">
    <name type="scientific">Parachaetomium inaequale</name>
    <dbReference type="NCBI Taxonomy" id="2588326"/>
    <lineage>
        <taxon>Eukaryota</taxon>
        <taxon>Fungi</taxon>
        <taxon>Dikarya</taxon>
        <taxon>Ascomycota</taxon>
        <taxon>Pezizomycotina</taxon>
        <taxon>Sordariomycetes</taxon>
        <taxon>Sordariomycetidae</taxon>
        <taxon>Sordariales</taxon>
        <taxon>Chaetomiaceae</taxon>
        <taxon>Parachaetomium</taxon>
    </lineage>
</organism>
<dbReference type="GO" id="GO:0022857">
    <property type="term" value="F:transmembrane transporter activity"/>
    <property type="evidence" value="ECO:0007669"/>
    <property type="project" value="InterPro"/>
</dbReference>
<keyword evidence="6 11" id="KW-1133">Transmembrane helix</keyword>
<evidence type="ECO:0000256" key="2">
    <source>
        <dbReference type="ARBA" id="ARBA00022448"/>
    </source>
</evidence>
<evidence type="ECO:0000256" key="5">
    <source>
        <dbReference type="ARBA" id="ARBA00022827"/>
    </source>
</evidence>
<dbReference type="InterPro" id="IPR011701">
    <property type="entry name" value="MFS"/>
</dbReference>
<feature type="transmembrane region" description="Helical" evidence="11">
    <location>
        <begin position="181"/>
        <end position="201"/>
    </location>
</feature>
<evidence type="ECO:0000256" key="9">
    <source>
        <dbReference type="ARBA" id="ARBA00037968"/>
    </source>
</evidence>
<keyword evidence="2" id="KW-0813">Transport</keyword>
<dbReference type="InterPro" id="IPR036188">
    <property type="entry name" value="FAD/NAD-bd_sf"/>
</dbReference>
<dbReference type="InterPro" id="IPR036259">
    <property type="entry name" value="MFS_trans_sf"/>
</dbReference>
<dbReference type="Pfam" id="PF00743">
    <property type="entry name" value="FMO-like"/>
    <property type="match status" value="2"/>
</dbReference>
<dbReference type="FunFam" id="1.20.1250.20:FF:000065">
    <property type="entry name" value="Putative MFS pantothenate transporter"/>
    <property type="match status" value="1"/>
</dbReference>
<sequence length="890" mass="98538">MAAVTTTPAPAGDSSSSPDEPPKKTLRSYIWDADSHLKSPQERRLLLKLDLAILIIGCFGFFMKFLDQTNMISAYISGMREDLSMLGNEYTYATTTYTVGYAIMQIPSTLIVQKIPPSIWLGAMEVGWGIWTFAQAGLSSSSQLYAFRFLVGLFEASFSPVVLYVIGGWYTKTELAKRTTLFQITAPLGAAFSGYLQAAVYEKLDGRNGLAGWRWLYIICGLMTVPVGIATFFFFPDTPYKKKPWFLTEEEHAIALRRVQNVGIAPPAKITWRTFTRILGRWRIYAFVFGYVLYGCSSLAGGFFGIWLKSEGFSVVDSNVIPSGTWLISGFLSLTWGYLSDITKSSFAWAHEVCRDDNEERAIVASGMNGMSYAILAWLPIIIFPQTMAPDFRYGFPASFGLLIVAVIGAGIAGVSAAAYLLKEGLSVTVFERSSVGGGIWHFDERIPADLQYPNQRPSLGDYQVSQRGEFGSLTPPPESSAGYPDSDPDIELRFAPPGPCYAGLKNNIPTSVLVSSLGPWPEGTEQKISQELAERYIRGLATLHGVTAVTRVHTRVDEVKASPDGGGWEVRTVSLEKRHGAARLRERLWHFDLVVVATGHYCTPRIPGFVGLKEWKAAFPDRIIHSKQYRRPQRFQGQNVLIIGAGVSSSDICRELVGIANKVYQSVRGGAYDTPIHMLPESTIRVGPIEEFQPPIPGQILLKDGQILQDIHAVVLATGYITSYPFLSHLHSDNTALDEADENILITSDGEMVHNLHKDIFYIPNPTLAFIGVPYHAAAFTLFGFQAQVLARVFAGKARLPSRAEMVEEYKKKVEEKGRGRSFHSLAGHGAEVGYVREIVEWVNRDGEALGEPKVEAHAEEWVKEYEEFKTRITEECCPDGHTPEPLSP</sequence>
<keyword evidence="7" id="KW-0560">Oxidoreductase</keyword>
<dbReference type="GO" id="GO:0004499">
    <property type="term" value="F:N,N-dimethylaniline monooxygenase activity"/>
    <property type="evidence" value="ECO:0007669"/>
    <property type="project" value="InterPro"/>
</dbReference>
<evidence type="ECO:0000313" key="13">
    <source>
        <dbReference type="Proteomes" id="UP001303115"/>
    </source>
</evidence>
<evidence type="ECO:0000256" key="10">
    <source>
        <dbReference type="SAM" id="MobiDB-lite"/>
    </source>
</evidence>
<evidence type="ECO:0000256" key="6">
    <source>
        <dbReference type="ARBA" id="ARBA00022989"/>
    </source>
</evidence>
<comment type="subcellular location">
    <subcellularLocation>
        <location evidence="1">Membrane</location>
        <topology evidence="1">Multi-pass membrane protein</topology>
    </subcellularLocation>
</comment>
<evidence type="ECO:0000256" key="8">
    <source>
        <dbReference type="ARBA" id="ARBA00023136"/>
    </source>
</evidence>
<dbReference type="Proteomes" id="UP001303115">
    <property type="component" value="Unassembled WGS sequence"/>
</dbReference>
<dbReference type="GO" id="GO:0016020">
    <property type="term" value="C:membrane"/>
    <property type="evidence" value="ECO:0007669"/>
    <property type="project" value="UniProtKB-SubCell"/>
</dbReference>